<gene>
    <name evidence="1" type="ORF">HDC11597</name>
</gene>
<dbReference type="AlphaFoldDB" id="Q6IKS2"/>
<protein>
    <submittedName>
        <fullName evidence="1">HDC11597</fullName>
    </submittedName>
</protein>
<name>Q6IKS2_DROME</name>
<evidence type="ECO:0000313" key="1">
    <source>
        <dbReference type="EMBL" id="DAA03137.1"/>
    </source>
</evidence>
<accession>Q6IKS2</accession>
<reference evidence="1" key="1">
    <citation type="journal article" date="2003" name="Genome Biol.">
        <title>An integrated gene annotation and transcriptional profiling approach towards the full gene content of the Drosophila genome.</title>
        <authorList>
            <person name="Hild M."/>
            <person name="Beckmann B."/>
            <person name="Haas S.A."/>
            <person name="Koch B."/>
            <person name="Solovyev V."/>
            <person name="Busold C."/>
            <person name="Fellenberg K."/>
            <person name="Boutros M."/>
            <person name="Vingron M."/>
            <person name="Sauer F."/>
            <person name="Hoheisel J.D."/>
            <person name="Paro R."/>
        </authorList>
    </citation>
    <scope>NUCLEOTIDE SEQUENCE</scope>
</reference>
<dbReference type="EMBL" id="BK002294">
    <property type="protein sequence ID" value="DAA03137.1"/>
    <property type="molecule type" value="Genomic_DNA"/>
</dbReference>
<sequence>MLTAHGAGCAYRFAPTLKNRATGSERSMLWEGHWFTAYVPSARAILSAIGNANLKRALVGNTCFCRGGRDKKSFPGGKYFSRVTEDFVRERFIQLDTFPDHGSGRR</sequence>
<proteinExistence type="predicted"/>
<organism evidence="1">
    <name type="scientific">Drosophila melanogaster</name>
    <name type="common">Fruit fly</name>
    <dbReference type="NCBI Taxonomy" id="7227"/>
    <lineage>
        <taxon>Eukaryota</taxon>
        <taxon>Metazoa</taxon>
        <taxon>Ecdysozoa</taxon>
        <taxon>Arthropoda</taxon>
        <taxon>Hexapoda</taxon>
        <taxon>Insecta</taxon>
        <taxon>Pterygota</taxon>
        <taxon>Neoptera</taxon>
        <taxon>Endopterygota</taxon>
        <taxon>Diptera</taxon>
        <taxon>Brachycera</taxon>
        <taxon>Muscomorpha</taxon>
        <taxon>Ephydroidea</taxon>
        <taxon>Drosophilidae</taxon>
        <taxon>Drosophila</taxon>
        <taxon>Sophophora</taxon>
    </lineage>
</organism>